<dbReference type="PANTHER" id="PTHR35807:SF1">
    <property type="entry name" value="TRANSCRIPTIONAL REGULATOR REDD"/>
    <property type="match status" value="1"/>
</dbReference>
<dbReference type="Gene3D" id="1.25.40.10">
    <property type="entry name" value="Tetratricopeptide repeat domain"/>
    <property type="match status" value="3"/>
</dbReference>
<dbReference type="InterPro" id="IPR051677">
    <property type="entry name" value="AfsR-DnrI-RedD_regulator"/>
</dbReference>
<dbReference type="Gene3D" id="3.40.50.300">
    <property type="entry name" value="P-loop containing nucleotide triphosphate hydrolases"/>
    <property type="match status" value="1"/>
</dbReference>
<dbReference type="Pfam" id="PF00931">
    <property type="entry name" value="NB-ARC"/>
    <property type="match status" value="1"/>
</dbReference>
<dbReference type="GO" id="GO:0003677">
    <property type="term" value="F:DNA binding"/>
    <property type="evidence" value="ECO:0007669"/>
    <property type="project" value="UniProtKB-UniRule"/>
</dbReference>
<evidence type="ECO:0000256" key="1">
    <source>
        <dbReference type="ARBA" id="ARBA00005820"/>
    </source>
</evidence>
<evidence type="ECO:0000313" key="7">
    <source>
        <dbReference type="EMBL" id="SFB36224.1"/>
    </source>
</evidence>
<evidence type="ECO:0000256" key="3">
    <source>
        <dbReference type="ARBA" id="ARBA00023125"/>
    </source>
</evidence>
<protein>
    <submittedName>
        <fullName evidence="7">DNA-binding transcriptional activator of the SARP family</fullName>
    </submittedName>
</protein>
<comment type="similarity">
    <text evidence="1">Belongs to the AfsR/DnrI/RedD regulatory family.</text>
</comment>
<dbReference type="InterPro" id="IPR036388">
    <property type="entry name" value="WH-like_DNA-bd_sf"/>
</dbReference>
<reference evidence="8" key="1">
    <citation type="submission" date="2016-10" db="EMBL/GenBank/DDBJ databases">
        <authorList>
            <person name="Varghese N."/>
            <person name="Submissions S."/>
        </authorList>
    </citation>
    <scope>NUCLEOTIDE SEQUENCE [LARGE SCALE GENOMIC DNA]</scope>
    <source>
        <strain evidence="8">CGMCC 4.3568</strain>
    </source>
</reference>
<keyword evidence="4" id="KW-0804">Transcription</keyword>
<dbReference type="GO" id="GO:0000160">
    <property type="term" value="P:phosphorelay signal transduction system"/>
    <property type="evidence" value="ECO:0007669"/>
    <property type="project" value="InterPro"/>
</dbReference>
<dbReference type="GO" id="GO:0006355">
    <property type="term" value="P:regulation of DNA-templated transcription"/>
    <property type="evidence" value="ECO:0007669"/>
    <property type="project" value="InterPro"/>
</dbReference>
<dbReference type="SMART" id="SM00028">
    <property type="entry name" value="TPR"/>
    <property type="match status" value="5"/>
</dbReference>
<dbReference type="GO" id="GO:0043531">
    <property type="term" value="F:ADP binding"/>
    <property type="evidence" value="ECO:0007669"/>
    <property type="project" value="InterPro"/>
</dbReference>
<dbReference type="AlphaFoldDB" id="A0A1I1AE09"/>
<dbReference type="InterPro" id="IPR011990">
    <property type="entry name" value="TPR-like_helical_dom_sf"/>
</dbReference>
<evidence type="ECO:0000259" key="6">
    <source>
        <dbReference type="PROSITE" id="PS51755"/>
    </source>
</evidence>
<dbReference type="PROSITE" id="PS51755">
    <property type="entry name" value="OMPR_PHOB"/>
    <property type="match status" value="1"/>
</dbReference>
<dbReference type="InterPro" id="IPR001867">
    <property type="entry name" value="OmpR/PhoB-type_DNA-bd"/>
</dbReference>
<evidence type="ECO:0000256" key="4">
    <source>
        <dbReference type="ARBA" id="ARBA00023163"/>
    </source>
</evidence>
<organism evidence="7 8">
    <name type="scientific">Amycolatopsis marina</name>
    <dbReference type="NCBI Taxonomy" id="490629"/>
    <lineage>
        <taxon>Bacteria</taxon>
        <taxon>Bacillati</taxon>
        <taxon>Actinomycetota</taxon>
        <taxon>Actinomycetes</taxon>
        <taxon>Pseudonocardiales</taxon>
        <taxon>Pseudonocardiaceae</taxon>
        <taxon>Amycolatopsis</taxon>
    </lineage>
</organism>
<dbReference type="Proteomes" id="UP000243799">
    <property type="component" value="Unassembled WGS sequence"/>
</dbReference>
<dbReference type="Pfam" id="PF03704">
    <property type="entry name" value="BTAD"/>
    <property type="match status" value="1"/>
</dbReference>
<sequence length="933" mass="102103">MRFRLLGGIHASNAVRSVDLGHARQRSVLAALLLDANRVVTVDQLTGRIWAGATPRQPERVLASYVSRLRRAVLDVAGARILRRSGGYLLQVAAEVIDVHLFRSLVGRARADEDLDTFDEALRLWRGDAFSGIDTPWLRAMRETLHQERRAAMIDRADTALRLGRHTEILPELAVLSRRFPFDERVAGQLMLALYRCDRQADALVHYQQTRQRLVAEVGTEPGEALSTLHARILAADYSLHHRQRAVVEPPVPREVPVPRQLPPAPPWLVGRDQELAALGELVDPRKHDGTSVPIAVLGGVGGIGKSWLALHWAHRNVERFPDGQLYADLAGFTASGEPRSAESVLRGFLEALGVAPEAVPADLGAQAGLYRSLLADRRVLVVLDDARDSAQLTALLPGSAGCAALVTSRNQLSGLRIQGAGLLDLDFLTAEQSCELLARHLGSARVAAEATAVEELLRWCAGLPLAVGIVAARAAVAPTFPLRELVTELRETAARLDSFATHDLGADLRAVFSWSYRALPEQAAEVFRLLGCVALPDFGLPAIASLVGLSTSETQRRVRVLVAAHLLFEATPGRYRLHELVALYAAECAEREVAPEVRAVAARRVVAGYLRTAFTADRLLYPHRSTIPAGEPTRCDAGHPGQHQVPDRDSALVWFEVEHACLVAVQRLAADNGWDEAVWQLAWTMHCFHDRHGRARDSLHVWNLAVEAARRLGREDVRAEVYRHLGPVCAATGDHEKGLDHLRTGIELAERGGDLAAQARSHLALAYLYELGGDDKQALSHAAHARDLYRDNGDALQEANSLNSVGWYLARLGEYERARTRCAEALAIATQNSYLEAEAATLDSLGFICHRLGEHRQAVIHFSEAVAASRSLGHEAMQAHVWHQLGDVHHVLGEHLEARLAWERALALVDAGQAHAEARELRQKLARVAAAG</sequence>
<dbReference type="SUPFAM" id="SSF48452">
    <property type="entry name" value="TPR-like"/>
    <property type="match status" value="3"/>
</dbReference>
<dbReference type="SUPFAM" id="SSF46894">
    <property type="entry name" value="C-terminal effector domain of the bipartite response regulators"/>
    <property type="match status" value="1"/>
</dbReference>
<dbReference type="InterPro" id="IPR016032">
    <property type="entry name" value="Sig_transdc_resp-reg_C-effctor"/>
</dbReference>
<keyword evidence="8" id="KW-1185">Reference proteome</keyword>
<proteinExistence type="inferred from homology"/>
<dbReference type="Pfam" id="PF13424">
    <property type="entry name" value="TPR_12"/>
    <property type="match status" value="2"/>
</dbReference>
<dbReference type="InterPro" id="IPR027417">
    <property type="entry name" value="P-loop_NTPase"/>
</dbReference>
<dbReference type="STRING" id="490629.SAMN05216266_10946"/>
<dbReference type="SMART" id="SM00862">
    <property type="entry name" value="Trans_reg_C"/>
    <property type="match status" value="1"/>
</dbReference>
<dbReference type="EMBL" id="FOKG01000009">
    <property type="protein sequence ID" value="SFB36224.1"/>
    <property type="molecule type" value="Genomic_DNA"/>
</dbReference>
<dbReference type="PRINTS" id="PR00364">
    <property type="entry name" value="DISEASERSIST"/>
</dbReference>
<gene>
    <name evidence="7" type="ORF">SAMN05216266_10946</name>
</gene>
<dbReference type="InterPro" id="IPR002182">
    <property type="entry name" value="NB-ARC"/>
</dbReference>
<keyword evidence="3 5" id="KW-0238">DNA-binding</keyword>
<dbReference type="SUPFAM" id="SSF52540">
    <property type="entry name" value="P-loop containing nucleoside triphosphate hydrolases"/>
    <property type="match status" value="1"/>
</dbReference>
<accession>A0A1I1AE09</accession>
<evidence type="ECO:0000313" key="8">
    <source>
        <dbReference type="Proteomes" id="UP000243799"/>
    </source>
</evidence>
<dbReference type="InterPro" id="IPR019734">
    <property type="entry name" value="TPR_rpt"/>
</dbReference>
<keyword evidence="2" id="KW-0805">Transcription regulation</keyword>
<dbReference type="InterPro" id="IPR005158">
    <property type="entry name" value="BTAD"/>
</dbReference>
<dbReference type="OrthoDB" id="3275754at2"/>
<dbReference type="Pfam" id="PF00486">
    <property type="entry name" value="Trans_reg_C"/>
    <property type="match status" value="1"/>
</dbReference>
<dbReference type="SMART" id="SM01043">
    <property type="entry name" value="BTAD"/>
    <property type="match status" value="1"/>
</dbReference>
<dbReference type="Gene3D" id="1.10.10.10">
    <property type="entry name" value="Winged helix-like DNA-binding domain superfamily/Winged helix DNA-binding domain"/>
    <property type="match status" value="1"/>
</dbReference>
<dbReference type="CDD" id="cd15831">
    <property type="entry name" value="BTAD"/>
    <property type="match status" value="1"/>
</dbReference>
<feature type="domain" description="OmpR/PhoB-type" evidence="6">
    <location>
        <begin position="1"/>
        <end position="92"/>
    </location>
</feature>
<evidence type="ECO:0000256" key="2">
    <source>
        <dbReference type="ARBA" id="ARBA00023015"/>
    </source>
</evidence>
<dbReference type="RefSeq" id="WP_143101841.1">
    <property type="nucleotide sequence ID" value="NZ_FOKG01000009.1"/>
</dbReference>
<name>A0A1I1AE09_9PSEU</name>
<evidence type="ECO:0000256" key="5">
    <source>
        <dbReference type="PROSITE-ProRule" id="PRU01091"/>
    </source>
</evidence>
<dbReference type="PANTHER" id="PTHR35807">
    <property type="entry name" value="TRANSCRIPTIONAL REGULATOR REDD-RELATED"/>
    <property type="match status" value="1"/>
</dbReference>
<feature type="DNA-binding region" description="OmpR/PhoB-type" evidence="5">
    <location>
        <begin position="1"/>
        <end position="92"/>
    </location>
</feature>